<comment type="caution">
    <text evidence="1">The sequence shown here is derived from an EMBL/GenBank/DDBJ whole genome shotgun (WGS) entry which is preliminary data.</text>
</comment>
<reference evidence="2" key="1">
    <citation type="journal article" date="2019" name="Int. J. Syst. Evol. Microbiol.">
        <title>The Global Catalogue of Microorganisms (GCM) 10K type strain sequencing project: providing services to taxonomists for standard genome sequencing and annotation.</title>
        <authorList>
            <consortium name="The Broad Institute Genomics Platform"/>
            <consortium name="The Broad Institute Genome Sequencing Center for Infectious Disease"/>
            <person name="Wu L."/>
            <person name="Ma J."/>
        </authorList>
    </citation>
    <scope>NUCLEOTIDE SEQUENCE [LARGE SCALE GENOMIC DNA]</scope>
    <source>
        <strain evidence="2">JCM 17923</strain>
    </source>
</reference>
<accession>A0ABP8HYG3</accession>
<dbReference type="InterPro" id="IPR011250">
    <property type="entry name" value="OMP/PagP_B-barrel"/>
</dbReference>
<evidence type="ECO:0000313" key="2">
    <source>
        <dbReference type="Proteomes" id="UP001501153"/>
    </source>
</evidence>
<organism evidence="1 2">
    <name type="scientific">Hymenobacter saemangeumensis</name>
    <dbReference type="NCBI Taxonomy" id="1084522"/>
    <lineage>
        <taxon>Bacteria</taxon>
        <taxon>Pseudomonadati</taxon>
        <taxon>Bacteroidota</taxon>
        <taxon>Cytophagia</taxon>
        <taxon>Cytophagales</taxon>
        <taxon>Hymenobacteraceae</taxon>
        <taxon>Hymenobacter</taxon>
    </lineage>
</organism>
<dbReference type="EMBL" id="BAABGZ010000006">
    <property type="protein sequence ID" value="GAA4347433.1"/>
    <property type="molecule type" value="Genomic_DNA"/>
</dbReference>
<protein>
    <recommendedName>
        <fullName evidence="3">Outer membrane protein beta-barrel domain-containing protein</fullName>
    </recommendedName>
</protein>
<evidence type="ECO:0000313" key="1">
    <source>
        <dbReference type="EMBL" id="GAA4347433.1"/>
    </source>
</evidence>
<evidence type="ECO:0008006" key="3">
    <source>
        <dbReference type="Google" id="ProtNLM"/>
    </source>
</evidence>
<gene>
    <name evidence="1" type="ORF">GCM10023185_02550</name>
</gene>
<sequence>MPPPAATSTTRAVVAGPFGVGSSALNLGIGLGSRYGYGAGYFGGSSSVSPAFSLSYERGFRQLGPGVLGLGVFAGYQGASYDLGGNDKIKYSDVIVMVRGAWHYPVTPQFDAYGGLGLGIRRGAVSYSGPFFSDLASSSYTEFTNGLFVGGRYFFSESFGAFAEAGYDQTFLKVGLSLKL</sequence>
<proteinExistence type="predicted"/>
<name>A0ABP8HYG3_9BACT</name>
<dbReference type="Proteomes" id="UP001501153">
    <property type="component" value="Unassembled WGS sequence"/>
</dbReference>
<keyword evidence="2" id="KW-1185">Reference proteome</keyword>
<dbReference type="SUPFAM" id="SSF56925">
    <property type="entry name" value="OMPA-like"/>
    <property type="match status" value="1"/>
</dbReference>